<sequence length="91" mass="9999">MSDTYAMTQVALAHINLLCCKHYGGNISTSPMLTTFGWQHHSVDVAINPVMSCFSSSEHTVLATVNFDWFANIMAGNTSTPACLRPYWLAT</sequence>
<dbReference type="Proteomes" id="UP000812440">
    <property type="component" value="Chromosome 6"/>
</dbReference>
<organism evidence="1 2">
    <name type="scientific">Hymenochirus boettgeri</name>
    <name type="common">Congo dwarf clawed frog</name>
    <dbReference type="NCBI Taxonomy" id="247094"/>
    <lineage>
        <taxon>Eukaryota</taxon>
        <taxon>Metazoa</taxon>
        <taxon>Chordata</taxon>
        <taxon>Craniata</taxon>
        <taxon>Vertebrata</taxon>
        <taxon>Euteleostomi</taxon>
        <taxon>Amphibia</taxon>
        <taxon>Batrachia</taxon>
        <taxon>Anura</taxon>
        <taxon>Pipoidea</taxon>
        <taxon>Pipidae</taxon>
        <taxon>Pipinae</taxon>
        <taxon>Hymenochirus</taxon>
    </lineage>
</organism>
<accession>A0A8T2JG15</accession>
<keyword evidence="2" id="KW-1185">Reference proteome</keyword>
<name>A0A8T2JG15_9PIPI</name>
<reference evidence="1" key="1">
    <citation type="thesis" date="2020" institute="ProQuest LLC" country="789 East Eisenhower Parkway, Ann Arbor, MI, USA">
        <title>Comparative Genomics and Chromosome Evolution.</title>
        <authorList>
            <person name="Mudd A.B."/>
        </authorList>
    </citation>
    <scope>NUCLEOTIDE SEQUENCE</scope>
    <source>
        <strain evidence="1">Female2</strain>
        <tissue evidence="1">Blood</tissue>
    </source>
</reference>
<proteinExistence type="predicted"/>
<dbReference type="AlphaFoldDB" id="A0A8T2JG15"/>
<comment type="caution">
    <text evidence="1">The sequence shown here is derived from an EMBL/GenBank/DDBJ whole genome shotgun (WGS) entry which is preliminary data.</text>
</comment>
<evidence type="ECO:0000313" key="2">
    <source>
        <dbReference type="Proteomes" id="UP000812440"/>
    </source>
</evidence>
<gene>
    <name evidence="1" type="ORF">GDO86_011331</name>
</gene>
<dbReference type="EMBL" id="JAACNH010000005">
    <property type="protein sequence ID" value="KAG8442497.1"/>
    <property type="molecule type" value="Genomic_DNA"/>
</dbReference>
<protein>
    <submittedName>
        <fullName evidence="1">Uncharacterized protein</fullName>
    </submittedName>
</protein>
<evidence type="ECO:0000313" key="1">
    <source>
        <dbReference type="EMBL" id="KAG8442497.1"/>
    </source>
</evidence>